<keyword evidence="9" id="KW-1185">Reference proteome</keyword>
<dbReference type="InterPro" id="IPR050638">
    <property type="entry name" value="AA-Vitamin_Transporters"/>
</dbReference>
<dbReference type="SUPFAM" id="SSF103481">
    <property type="entry name" value="Multidrug resistance efflux transporter EmrE"/>
    <property type="match status" value="2"/>
</dbReference>
<dbReference type="RefSeq" id="WP_377369534.1">
    <property type="nucleotide sequence ID" value="NZ_JBHTMN010000018.1"/>
</dbReference>
<keyword evidence="4 6" id="KW-1133">Transmembrane helix</keyword>
<feature type="transmembrane region" description="Helical" evidence="6">
    <location>
        <begin position="112"/>
        <end position="131"/>
    </location>
</feature>
<name>A0ABW4B3U8_9GAMM</name>
<evidence type="ECO:0000313" key="8">
    <source>
        <dbReference type="EMBL" id="MFD1384887.1"/>
    </source>
</evidence>
<dbReference type="PANTHER" id="PTHR32322">
    <property type="entry name" value="INNER MEMBRANE TRANSPORTER"/>
    <property type="match status" value="1"/>
</dbReference>
<evidence type="ECO:0000256" key="4">
    <source>
        <dbReference type="ARBA" id="ARBA00022989"/>
    </source>
</evidence>
<reference evidence="9" key="1">
    <citation type="journal article" date="2019" name="Int. J. Syst. Evol. Microbiol.">
        <title>The Global Catalogue of Microorganisms (GCM) 10K type strain sequencing project: providing services to taxonomists for standard genome sequencing and annotation.</title>
        <authorList>
            <consortium name="The Broad Institute Genomics Platform"/>
            <consortium name="The Broad Institute Genome Sequencing Center for Infectious Disease"/>
            <person name="Wu L."/>
            <person name="Ma J."/>
        </authorList>
    </citation>
    <scope>NUCLEOTIDE SEQUENCE [LARGE SCALE GENOMIC DNA]</scope>
    <source>
        <strain evidence="9">JCM 30774</strain>
    </source>
</reference>
<gene>
    <name evidence="8" type="ORF">ACFQ45_16080</name>
</gene>
<comment type="caution">
    <text evidence="8">The sequence shown here is derived from an EMBL/GenBank/DDBJ whole genome shotgun (WGS) entry which is preliminary data.</text>
</comment>
<dbReference type="InterPro" id="IPR037185">
    <property type="entry name" value="EmrE-like"/>
</dbReference>
<dbReference type="InterPro" id="IPR000620">
    <property type="entry name" value="EamA_dom"/>
</dbReference>
<feature type="transmembrane region" description="Helical" evidence="6">
    <location>
        <begin position="254"/>
        <end position="272"/>
    </location>
</feature>
<accession>A0ABW4B3U8</accession>
<dbReference type="Proteomes" id="UP001597059">
    <property type="component" value="Unassembled WGS sequence"/>
</dbReference>
<keyword evidence="5 6" id="KW-0472">Membrane</keyword>
<keyword evidence="3 6" id="KW-0812">Transmembrane</keyword>
<feature type="transmembrane region" description="Helical" evidence="6">
    <location>
        <begin position="168"/>
        <end position="187"/>
    </location>
</feature>
<feature type="domain" description="EamA" evidence="7">
    <location>
        <begin position="2"/>
        <end position="129"/>
    </location>
</feature>
<feature type="transmembrane region" description="Helical" evidence="6">
    <location>
        <begin position="86"/>
        <end position="105"/>
    </location>
</feature>
<feature type="transmembrane region" description="Helical" evidence="6">
    <location>
        <begin position="228"/>
        <end position="248"/>
    </location>
</feature>
<comment type="subcellular location">
    <subcellularLocation>
        <location evidence="1">Membrane</location>
        <topology evidence="1">Multi-pass membrane protein</topology>
    </subcellularLocation>
</comment>
<feature type="domain" description="EamA" evidence="7">
    <location>
        <begin position="138"/>
        <end position="270"/>
    </location>
</feature>
<evidence type="ECO:0000256" key="5">
    <source>
        <dbReference type="ARBA" id="ARBA00023136"/>
    </source>
</evidence>
<feature type="transmembrane region" description="Helical" evidence="6">
    <location>
        <begin position="29"/>
        <end position="48"/>
    </location>
</feature>
<evidence type="ECO:0000256" key="3">
    <source>
        <dbReference type="ARBA" id="ARBA00022692"/>
    </source>
</evidence>
<evidence type="ECO:0000256" key="6">
    <source>
        <dbReference type="SAM" id="Phobius"/>
    </source>
</evidence>
<evidence type="ECO:0000313" key="9">
    <source>
        <dbReference type="Proteomes" id="UP001597059"/>
    </source>
</evidence>
<sequence length="287" mass="30777">MYAYWLAAVAPILWGSTYAAVGLFLTDMPVLWVAVWRALGAGVFLLLFVRRLPRMNLQKVFVLGFFNIAVFFVLLMVAAFRLPGGVAGTLGATLPILLILIQWGVLRQSPTLKAILSALIGLVGVMLLLNPSAQLDGIGVACALGATLMIAIATLLTKHWQVTDILGVATWQLLFSGALLFPVAWWFQGAPPMPEAHHIPGLLWLVILNTAIGYLIAVNAIKQVGPNAFGMLCLLNPIVAVLLGMTLLSEALGWLQWGGIALVIGSLLVANVRFKGRSKSAPYEATT</sequence>
<feature type="transmembrane region" description="Helical" evidence="6">
    <location>
        <begin position="60"/>
        <end position="80"/>
    </location>
</feature>
<dbReference type="EMBL" id="JBHTMN010000018">
    <property type="protein sequence ID" value="MFD1384887.1"/>
    <property type="molecule type" value="Genomic_DNA"/>
</dbReference>
<dbReference type="Pfam" id="PF00892">
    <property type="entry name" value="EamA"/>
    <property type="match status" value="2"/>
</dbReference>
<protein>
    <submittedName>
        <fullName evidence="8">DMT family transporter</fullName>
    </submittedName>
</protein>
<evidence type="ECO:0000259" key="7">
    <source>
        <dbReference type="Pfam" id="PF00892"/>
    </source>
</evidence>
<feature type="transmembrane region" description="Helical" evidence="6">
    <location>
        <begin position="199"/>
        <end position="221"/>
    </location>
</feature>
<feature type="transmembrane region" description="Helical" evidence="6">
    <location>
        <begin position="137"/>
        <end position="156"/>
    </location>
</feature>
<proteinExistence type="inferred from homology"/>
<comment type="similarity">
    <text evidence="2">Belongs to the EamA transporter family.</text>
</comment>
<dbReference type="PANTHER" id="PTHR32322:SF2">
    <property type="entry name" value="EAMA DOMAIN-CONTAINING PROTEIN"/>
    <property type="match status" value="1"/>
</dbReference>
<organism evidence="8 9">
    <name type="scientific">Rhodanobacter aciditrophus</name>
    <dbReference type="NCBI Taxonomy" id="1623218"/>
    <lineage>
        <taxon>Bacteria</taxon>
        <taxon>Pseudomonadati</taxon>
        <taxon>Pseudomonadota</taxon>
        <taxon>Gammaproteobacteria</taxon>
        <taxon>Lysobacterales</taxon>
        <taxon>Rhodanobacteraceae</taxon>
        <taxon>Rhodanobacter</taxon>
    </lineage>
</organism>
<evidence type="ECO:0000256" key="2">
    <source>
        <dbReference type="ARBA" id="ARBA00007362"/>
    </source>
</evidence>
<evidence type="ECO:0000256" key="1">
    <source>
        <dbReference type="ARBA" id="ARBA00004141"/>
    </source>
</evidence>